<dbReference type="OrthoDB" id="163865at2157"/>
<sequence length="483" mass="50239">MTNRSERLTSVGIDVGTTTTHTVVSRLLVETPPGGAASPEIADREIVYRGAVRETPLVDPETIDIEAVATHVAADLEAASVDPDTIDTGAVIVTGETARRENAEPLVHRIATDAGRFVAATAGAELEAVLAGRGSGAAARAAATGETVANVDVGGGTTNVAIFEGRSTDGRERDGARVRETRCLDVGGRLVRFDEDGRLSSISPPVRLLADALELPLSVGDRPDGETLSALAAAMADRIVDLLEGPPFDPLTCELAVGDLPSDPVSLGGVVFSGGVGRLVGSPPSEPFAYGDLGGPLAAALRDHERVRSWPIREPAEDLRATVVGAGTESTTLSGRTISLEDALLPLRNVPVADAGDLSELDGDALREPLEDAVARLRELHDLADLDGVALSIPAVGPLEYERLGVVADVLATAVDSLPPSLPVLVVTRQNCAKALGQLLRRRTDRPLVVLDELRPRGGDYLDVGTPIAGHRSVPVVVKALAF</sequence>
<dbReference type="HOGENOM" id="CLU_046255_0_0_2"/>
<organism evidence="1 2">
    <name type="scientific">Natronococcus occultus SP4</name>
    <dbReference type="NCBI Taxonomy" id="694430"/>
    <lineage>
        <taxon>Archaea</taxon>
        <taxon>Methanobacteriati</taxon>
        <taxon>Methanobacteriota</taxon>
        <taxon>Stenosarchaea group</taxon>
        <taxon>Halobacteria</taxon>
        <taxon>Halobacteriales</taxon>
        <taxon>Natrialbaceae</taxon>
        <taxon>Natronococcus</taxon>
    </lineage>
</organism>
<dbReference type="KEGG" id="nou:Natoc_0231"/>
<dbReference type="Pfam" id="PF06277">
    <property type="entry name" value="EutA"/>
    <property type="match status" value="1"/>
</dbReference>
<evidence type="ECO:0000313" key="2">
    <source>
        <dbReference type="Proteomes" id="UP000010878"/>
    </source>
</evidence>
<keyword evidence="2" id="KW-1185">Reference proteome</keyword>
<dbReference type="EMBL" id="CP003929">
    <property type="protein sequence ID" value="AGB36108.1"/>
    <property type="molecule type" value="Genomic_DNA"/>
</dbReference>
<keyword evidence="1" id="KW-0456">Lyase</keyword>
<accession>L0JW62</accession>
<dbReference type="GO" id="GO:0016829">
    <property type="term" value="F:lyase activity"/>
    <property type="evidence" value="ECO:0007669"/>
    <property type="project" value="UniProtKB-KW"/>
</dbReference>
<proteinExistence type="predicted"/>
<dbReference type="InterPro" id="IPR009377">
    <property type="entry name" value="EutA"/>
</dbReference>
<dbReference type="PIRSF" id="PIRSF012293">
    <property type="entry name" value="EutA"/>
    <property type="match status" value="1"/>
</dbReference>
<evidence type="ECO:0000313" key="1">
    <source>
        <dbReference type="EMBL" id="AGB36108.1"/>
    </source>
</evidence>
<dbReference type="GeneID" id="14405259"/>
<name>L0JW62_9EURY</name>
<dbReference type="eggNOG" id="arCOG13696">
    <property type="taxonomic scope" value="Archaea"/>
</dbReference>
<dbReference type="RefSeq" id="WP_015319564.1">
    <property type="nucleotide sequence ID" value="NC_019974.1"/>
</dbReference>
<dbReference type="Proteomes" id="UP000010878">
    <property type="component" value="Chromosome"/>
</dbReference>
<protein>
    <submittedName>
        <fullName evidence="1">Ethanolamine utilization protein, putative chaperonin protecting lyase from inhibition</fullName>
    </submittedName>
</protein>
<dbReference type="STRING" id="694430.Natoc_0231"/>
<dbReference type="InterPro" id="IPR043129">
    <property type="entry name" value="ATPase_NBD"/>
</dbReference>
<dbReference type="AlphaFoldDB" id="L0JW62"/>
<reference evidence="1 2" key="1">
    <citation type="submission" date="2012-11" db="EMBL/GenBank/DDBJ databases">
        <title>FINISHED of Natronococcus occultus SP4, DSM 3396.</title>
        <authorList>
            <consortium name="DOE Joint Genome Institute"/>
            <person name="Eisen J."/>
            <person name="Huntemann M."/>
            <person name="Wei C.-L."/>
            <person name="Han J."/>
            <person name="Detter J.C."/>
            <person name="Han C."/>
            <person name="Tapia R."/>
            <person name="Chen A."/>
            <person name="Kyrpides N."/>
            <person name="Mavromatis K."/>
            <person name="Markowitz V."/>
            <person name="Szeto E."/>
            <person name="Ivanova N."/>
            <person name="Mikhailova N."/>
            <person name="Ovchinnikova G."/>
            <person name="Pagani I."/>
            <person name="Pati A."/>
            <person name="Goodwin L."/>
            <person name="Nordberg H.P."/>
            <person name="Cantor M.N."/>
            <person name="Hua S.X."/>
            <person name="Woyke T."/>
            <person name="Eisen J."/>
            <person name="Klenk H.-P."/>
            <person name="Klenk H.-P."/>
        </authorList>
    </citation>
    <scope>NUCLEOTIDE SEQUENCE [LARGE SCALE GENOMIC DNA]</scope>
    <source>
        <strain evidence="1 2">SP4</strain>
    </source>
</reference>
<gene>
    <name evidence="1" type="ORF">Natoc_0231</name>
</gene>
<dbReference type="SUPFAM" id="SSF53067">
    <property type="entry name" value="Actin-like ATPase domain"/>
    <property type="match status" value="1"/>
</dbReference>